<evidence type="ECO:0000259" key="1">
    <source>
        <dbReference type="Pfam" id="PF00188"/>
    </source>
</evidence>
<dbReference type="Proteomes" id="UP000053766">
    <property type="component" value="Unassembled WGS sequence"/>
</dbReference>
<dbReference type="InterPro" id="IPR035940">
    <property type="entry name" value="CAP_sf"/>
</dbReference>
<reference evidence="2 3" key="1">
    <citation type="submission" date="2013-11" db="EMBL/GenBank/DDBJ databases">
        <title>Draft genome of the bovine lungworm Dictyocaulus viviparus.</title>
        <authorList>
            <person name="Mitreva M."/>
        </authorList>
    </citation>
    <scope>NUCLEOTIDE SEQUENCE [LARGE SCALE GENOMIC DNA]</scope>
    <source>
        <strain evidence="2 3">HannoverDv2000</strain>
    </source>
</reference>
<reference evidence="3" key="2">
    <citation type="journal article" date="2016" name="Sci. Rep.">
        <title>Dictyocaulus viviparus genome, variome and transcriptome elucidate lungworm biology and support future intervention.</title>
        <authorList>
            <person name="McNulty S.N."/>
            <person name="Strube C."/>
            <person name="Rosa B.A."/>
            <person name="Martin J.C."/>
            <person name="Tyagi R."/>
            <person name="Choi Y.J."/>
            <person name="Wang Q."/>
            <person name="Hallsworth Pepin K."/>
            <person name="Zhang X."/>
            <person name="Ozersky P."/>
            <person name="Wilson R.K."/>
            <person name="Sternberg P.W."/>
            <person name="Gasser R.B."/>
            <person name="Mitreva M."/>
        </authorList>
    </citation>
    <scope>NUCLEOTIDE SEQUENCE [LARGE SCALE GENOMIC DNA]</scope>
    <source>
        <strain evidence="3">HannoverDv2000</strain>
    </source>
</reference>
<feature type="domain" description="SCP" evidence="1">
    <location>
        <begin position="14"/>
        <end position="74"/>
    </location>
</feature>
<evidence type="ECO:0000313" key="3">
    <source>
        <dbReference type="Proteomes" id="UP000053766"/>
    </source>
</evidence>
<dbReference type="Pfam" id="PF00188">
    <property type="entry name" value="CAP"/>
    <property type="match status" value="1"/>
</dbReference>
<organism evidence="2 3">
    <name type="scientific">Dictyocaulus viviparus</name>
    <name type="common">Bovine lungworm</name>
    <dbReference type="NCBI Taxonomy" id="29172"/>
    <lineage>
        <taxon>Eukaryota</taxon>
        <taxon>Metazoa</taxon>
        <taxon>Ecdysozoa</taxon>
        <taxon>Nematoda</taxon>
        <taxon>Chromadorea</taxon>
        <taxon>Rhabditida</taxon>
        <taxon>Rhabditina</taxon>
        <taxon>Rhabditomorpha</taxon>
        <taxon>Strongyloidea</taxon>
        <taxon>Metastrongylidae</taxon>
        <taxon>Dictyocaulus</taxon>
    </lineage>
</organism>
<dbReference type="EMBL" id="KN719301">
    <property type="protein sequence ID" value="KJH39909.1"/>
    <property type="molecule type" value="Genomic_DNA"/>
</dbReference>
<dbReference type="SUPFAM" id="SSF55797">
    <property type="entry name" value="PR-1-like"/>
    <property type="match status" value="1"/>
</dbReference>
<keyword evidence="3" id="KW-1185">Reference proteome</keyword>
<accession>A0A0D8X8D9</accession>
<dbReference type="InterPro" id="IPR014044">
    <property type="entry name" value="CAP_dom"/>
</dbReference>
<sequence>MTDFDHMSNVDIIQEVTWNCELENAAEKAVRGCPQNLPSSSIPNYYGRFDLNVKVNSNVVLARQILNSWFYGSDRFQVKYEEIAQKSVVQ</sequence>
<name>A0A0D8X8D9_DICVI</name>
<dbReference type="AlphaFoldDB" id="A0A0D8X8D9"/>
<gene>
    <name evidence="2" type="ORF">DICVIV_14188</name>
</gene>
<dbReference type="Gene3D" id="3.40.33.10">
    <property type="entry name" value="CAP"/>
    <property type="match status" value="1"/>
</dbReference>
<proteinExistence type="predicted"/>
<evidence type="ECO:0000313" key="2">
    <source>
        <dbReference type="EMBL" id="KJH39909.1"/>
    </source>
</evidence>
<protein>
    <recommendedName>
        <fullName evidence="1">SCP domain-containing protein</fullName>
    </recommendedName>
</protein>